<keyword evidence="3" id="KW-1185">Reference proteome</keyword>
<dbReference type="OrthoDB" id="5410365at2759"/>
<feature type="region of interest" description="Disordered" evidence="1">
    <location>
        <begin position="35"/>
        <end position="56"/>
    </location>
</feature>
<dbReference type="EMBL" id="ML978253">
    <property type="protein sequence ID" value="KAF2025948.1"/>
    <property type="molecule type" value="Genomic_DNA"/>
</dbReference>
<organism evidence="2 3">
    <name type="scientific">Setomelanomma holmii</name>
    <dbReference type="NCBI Taxonomy" id="210430"/>
    <lineage>
        <taxon>Eukaryota</taxon>
        <taxon>Fungi</taxon>
        <taxon>Dikarya</taxon>
        <taxon>Ascomycota</taxon>
        <taxon>Pezizomycotina</taxon>
        <taxon>Dothideomycetes</taxon>
        <taxon>Pleosporomycetidae</taxon>
        <taxon>Pleosporales</taxon>
        <taxon>Pleosporineae</taxon>
        <taxon>Phaeosphaeriaceae</taxon>
        <taxon>Setomelanomma</taxon>
    </lineage>
</organism>
<evidence type="ECO:0000256" key="1">
    <source>
        <dbReference type="SAM" id="MobiDB-lite"/>
    </source>
</evidence>
<dbReference type="AlphaFoldDB" id="A0A9P4H013"/>
<protein>
    <submittedName>
        <fullName evidence="2">Uncharacterized protein</fullName>
    </submittedName>
</protein>
<reference evidence="2" key="1">
    <citation type="journal article" date="2020" name="Stud. Mycol.">
        <title>101 Dothideomycetes genomes: a test case for predicting lifestyles and emergence of pathogens.</title>
        <authorList>
            <person name="Haridas S."/>
            <person name="Albert R."/>
            <person name="Binder M."/>
            <person name="Bloem J."/>
            <person name="Labutti K."/>
            <person name="Salamov A."/>
            <person name="Andreopoulos B."/>
            <person name="Baker S."/>
            <person name="Barry K."/>
            <person name="Bills G."/>
            <person name="Bluhm B."/>
            <person name="Cannon C."/>
            <person name="Castanera R."/>
            <person name="Culley D."/>
            <person name="Daum C."/>
            <person name="Ezra D."/>
            <person name="Gonzalez J."/>
            <person name="Henrissat B."/>
            <person name="Kuo A."/>
            <person name="Liang C."/>
            <person name="Lipzen A."/>
            <person name="Lutzoni F."/>
            <person name="Magnuson J."/>
            <person name="Mondo S."/>
            <person name="Nolan M."/>
            <person name="Ohm R."/>
            <person name="Pangilinan J."/>
            <person name="Park H.-J."/>
            <person name="Ramirez L."/>
            <person name="Alfaro M."/>
            <person name="Sun H."/>
            <person name="Tritt A."/>
            <person name="Yoshinaga Y."/>
            <person name="Zwiers L.-H."/>
            <person name="Turgeon B."/>
            <person name="Goodwin S."/>
            <person name="Spatafora J."/>
            <person name="Crous P."/>
            <person name="Grigoriev I."/>
        </authorList>
    </citation>
    <scope>NUCLEOTIDE SEQUENCE</scope>
    <source>
        <strain evidence="2">CBS 110217</strain>
    </source>
</reference>
<proteinExistence type="predicted"/>
<evidence type="ECO:0000313" key="3">
    <source>
        <dbReference type="Proteomes" id="UP000799777"/>
    </source>
</evidence>
<dbReference type="Proteomes" id="UP000799777">
    <property type="component" value="Unassembled WGS sequence"/>
</dbReference>
<gene>
    <name evidence="2" type="ORF">EK21DRAFT_116314</name>
</gene>
<sequence length="278" mass="30896">MGKKPFLMRKFPLPKRSIILGSFVYNVDEPRQGFFDPSSTLDPPKKPEIDESEITNPFRNGESTKSLIWRAVVSKFVAGVVDGAWADVDKLCAHKATEYTVLNSFNWFETLCKNDEVKKKLEKALESGQNLYMVTGYRTLFDASLSNKHISTAEAEFKAEAPASEALGDPSGSLNVAASSKVKMASLNEVGLRVPDEKIYEIQYRKVKLSKFNSNFVTDAYLESGNRWIEIFTFRDGAGSEEEEDAIDASLDDGIEVPPGYQIVVEDGETSIIPIAKD</sequence>
<name>A0A9P4H013_9PLEO</name>
<accession>A0A9P4H013</accession>
<comment type="caution">
    <text evidence="2">The sequence shown here is derived from an EMBL/GenBank/DDBJ whole genome shotgun (WGS) entry which is preliminary data.</text>
</comment>
<evidence type="ECO:0000313" key="2">
    <source>
        <dbReference type="EMBL" id="KAF2025948.1"/>
    </source>
</evidence>